<protein>
    <recommendedName>
        <fullName evidence="5">acylaminoacyl-peptidase</fullName>
        <ecNumber evidence="5">3.4.19.1</ecNumber>
    </recommendedName>
</protein>
<dbReference type="EMBL" id="JACEFO010001695">
    <property type="protein sequence ID" value="KAF8720517.1"/>
    <property type="molecule type" value="Genomic_DNA"/>
</dbReference>
<reference evidence="11" key="1">
    <citation type="submission" date="2020-07" db="EMBL/GenBank/DDBJ databases">
        <title>Genome sequence and genetic diversity analysis of an under-domesticated orphan crop, white fonio (Digitaria exilis).</title>
        <authorList>
            <person name="Bennetzen J.L."/>
            <person name="Chen S."/>
            <person name="Ma X."/>
            <person name="Wang X."/>
            <person name="Yssel A.E.J."/>
            <person name="Chaluvadi S.R."/>
            <person name="Johnson M."/>
            <person name="Gangashetty P."/>
            <person name="Hamidou F."/>
            <person name="Sanogo M.D."/>
            <person name="Zwaenepoel A."/>
            <person name="Wallace J."/>
            <person name="Van De Peer Y."/>
            <person name="Van Deynze A."/>
        </authorList>
    </citation>
    <scope>NUCLEOTIDE SEQUENCE</scope>
    <source>
        <tissue evidence="11">Leaves</tissue>
    </source>
</reference>
<sequence length="1239" mass="136040">MSSAAMPLHLPPRFHVARAPSRQVCLLPLGFVHRVYFKLPLGSTPLIGVKPSRARPAGFGPVGKSNHLLFTFGSTSATSPLVYCHRILGIGKVSLCSIAMAATQASEAAADKGLPLGMDEAMVDEYASQSKLLQEFVKIPSFGKAWIFNSKDENTSKAMVSIGQSDLLANKRRKFLLNSHISKTASKSVHFQWSPFPTEISGVSAVIPSPSGEKLLLVRSSEDDSPTKLEIWGPCQLENEIHIAKSVHGSLYTDEWFEGISWNQEETFIAYVAEEPPQPKPVFNDHGFQKEGSSEKDCKSWKGQGDWEETWGETYSKKRIPALFVVNISSGEVRPVKGIPRSLSVGQVIWAPSSSYGLVFVAWSSENGFQATPRKLGIKYCYNRPCALYAAPDPFREEAGKPSTEGYKGETTNSGSHNATNSMHRIEWPADGKLAGSLDVADVVPIVMCPKDNCFPGLYCLGLLRDPWLTDGRTMILSSFWGSREVILSVNVASCEVLRVSPQDSDYSWNVLALDKDNILAGAKLPFEAMFVSHKGSASYPTVVVLHGGPHSVYPSSFSKSLAFLFSQGYNLLVVNYRGSLGFGEEALQSLPGSVGSQAPDTFVAAAARNPVCNLSLMVCTTDIPDWCFVEIYGREGKKYFSESPSVDDLCQFHQKSPISHISKVKTPTLFLLGAQDLRVPVSNGLQYARALKERGIESKTIVFPEDIHGIDKFHGISWNQEETLIAYIAEAPPQPRPVFSDSGYRKKDSSEEDCNTWKGRGDWEEDWGERYSKKGRPSLFVLDIASGEVRAAEGIATSLSVGQVVWAPPSSSGRQKYLVFVGWLEHNGFQNTARKLGIKYCSNRPCALYAIASPYERHDDAIKPASDGKTDSAAAALNLTASISSAFFPRFRYAAYSAFELFQVPIVMCPEDGCFPGLYCSSILSNPWLSDGCTMILSTAWRSTEVILSIDVLSGKVTRIAPENSLYSCSALAIDGDNVLAGNCSCKLVKSLLSHHSVTILKIPVANPSEDLSDGMILKLECCMRCDIFIQGYLKTEAPRVLVRRLYNRFLEKLDLRHVLQLLGFSAFVHDFGPKFLTYLKQDVQDCLTAIDYVISEKLIDASKVAVVGISHGGFLTTHLIGQAPDRFVVGAARNPVCNLSLMVGTSDIPDWCYMVACGTEAKQYASESPSPDHLNLFYQKSPIAHISKVKAPLLMLLGGADLRVPVSNGLQGPERKRPRSDFESFLNIGVWFKKYLK</sequence>
<evidence type="ECO:0000313" key="12">
    <source>
        <dbReference type="Proteomes" id="UP000636709"/>
    </source>
</evidence>
<feature type="domain" description="Peptidase S9 prolyl oligopeptidase catalytic" evidence="9">
    <location>
        <begin position="1082"/>
        <end position="1213"/>
    </location>
</feature>
<dbReference type="PROSITE" id="PS00708">
    <property type="entry name" value="PRO_ENDOPEP_SER"/>
    <property type="match status" value="1"/>
</dbReference>
<feature type="domain" description="Acylamino-acid-releasing enzyme N-terminal" evidence="10">
    <location>
        <begin position="114"/>
        <end position="399"/>
    </location>
</feature>
<dbReference type="PANTHER" id="PTHR42776">
    <property type="entry name" value="SERINE PEPTIDASE S9 FAMILY MEMBER"/>
    <property type="match status" value="1"/>
</dbReference>
<dbReference type="EC" id="3.4.19.1" evidence="5"/>
<name>A0A835BZM2_9POAL</name>
<evidence type="ECO:0000256" key="7">
    <source>
        <dbReference type="ARBA" id="ARBA00022801"/>
    </source>
</evidence>
<evidence type="ECO:0000256" key="2">
    <source>
        <dbReference type="ARBA" id="ARBA00004496"/>
    </source>
</evidence>
<dbReference type="OrthoDB" id="416344at2759"/>
<evidence type="ECO:0000256" key="1">
    <source>
        <dbReference type="ARBA" id="ARBA00000721"/>
    </source>
</evidence>
<comment type="similarity">
    <text evidence="3">Belongs to the peptidase S9C family.</text>
</comment>
<proteinExistence type="inferred from homology"/>
<evidence type="ECO:0000259" key="10">
    <source>
        <dbReference type="Pfam" id="PF19283"/>
    </source>
</evidence>
<comment type="catalytic activity">
    <reaction evidence="1">
        <text>Cleavage of an N-acetyl or N-formyl amino acid from the N-terminus of a polypeptide.</text>
        <dbReference type="EC" id="3.4.19.1"/>
    </reaction>
</comment>
<dbReference type="SUPFAM" id="SSF82171">
    <property type="entry name" value="DPP6 N-terminal domain-like"/>
    <property type="match status" value="1"/>
</dbReference>
<feature type="domain" description="Acylamino-acid-releasing enzyme N-terminal" evidence="10">
    <location>
        <begin position="905"/>
        <end position="988"/>
    </location>
</feature>
<keyword evidence="6" id="KW-0963">Cytoplasm</keyword>
<dbReference type="SUPFAM" id="SSF53474">
    <property type="entry name" value="alpha/beta-Hydrolases"/>
    <property type="match status" value="2"/>
</dbReference>
<evidence type="ECO:0000259" key="9">
    <source>
        <dbReference type="Pfam" id="PF00326"/>
    </source>
</evidence>
<dbReference type="GO" id="GO:0004252">
    <property type="term" value="F:serine-type endopeptidase activity"/>
    <property type="evidence" value="ECO:0007669"/>
    <property type="project" value="InterPro"/>
</dbReference>
<evidence type="ECO:0000256" key="3">
    <source>
        <dbReference type="ARBA" id="ARBA00010040"/>
    </source>
</evidence>
<feature type="domain" description="Acylamino-acid-releasing enzyme N-terminal" evidence="10">
    <location>
        <begin position="412"/>
        <end position="527"/>
    </location>
</feature>
<comment type="subunit">
    <text evidence="4">Homotetramer.</text>
</comment>
<comment type="caution">
    <text evidence="11">The sequence shown here is derived from an EMBL/GenBank/DDBJ whole genome shotgun (WGS) entry which is preliminary data.</text>
</comment>
<dbReference type="InterPro" id="IPR001375">
    <property type="entry name" value="Peptidase_S9_cat"/>
</dbReference>
<dbReference type="Proteomes" id="UP000636709">
    <property type="component" value="Unassembled WGS sequence"/>
</dbReference>
<feature type="compositionally biased region" description="Polar residues" evidence="8">
    <location>
        <begin position="410"/>
        <end position="420"/>
    </location>
</feature>
<organism evidence="11 12">
    <name type="scientific">Digitaria exilis</name>
    <dbReference type="NCBI Taxonomy" id="1010633"/>
    <lineage>
        <taxon>Eukaryota</taxon>
        <taxon>Viridiplantae</taxon>
        <taxon>Streptophyta</taxon>
        <taxon>Embryophyta</taxon>
        <taxon>Tracheophyta</taxon>
        <taxon>Spermatophyta</taxon>
        <taxon>Magnoliopsida</taxon>
        <taxon>Liliopsida</taxon>
        <taxon>Poales</taxon>
        <taxon>Poaceae</taxon>
        <taxon>PACMAD clade</taxon>
        <taxon>Panicoideae</taxon>
        <taxon>Panicodae</taxon>
        <taxon>Paniceae</taxon>
        <taxon>Anthephorinae</taxon>
        <taxon>Digitaria</taxon>
    </lineage>
</organism>
<dbReference type="InterPro" id="IPR002471">
    <property type="entry name" value="Pept_S9_AS"/>
</dbReference>
<evidence type="ECO:0000256" key="4">
    <source>
        <dbReference type="ARBA" id="ARBA00011881"/>
    </source>
</evidence>
<feature type="domain" description="Acylamino-acid-releasing enzyme N-terminal" evidence="10">
    <location>
        <begin position="701"/>
        <end position="892"/>
    </location>
</feature>
<dbReference type="GO" id="GO:0005737">
    <property type="term" value="C:cytoplasm"/>
    <property type="evidence" value="ECO:0007669"/>
    <property type="project" value="UniProtKB-SubCell"/>
</dbReference>
<dbReference type="Gene3D" id="3.40.50.1820">
    <property type="entry name" value="alpha/beta hydrolase"/>
    <property type="match status" value="3"/>
</dbReference>
<dbReference type="PANTHER" id="PTHR42776:SF4">
    <property type="entry name" value="ACYLAMINO-ACID-RELEASING ENZYME"/>
    <property type="match status" value="1"/>
</dbReference>
<evidence type="ECO:0000256" key="6">
    <source>
        <dbReference type="ARBA" id="ARBA00022490"/>
    </source>
</evidence>
<dbReference type="AlphaFoldDB" id="A0A835BZM2"/>
<accession>A0A835BZM2</accession>
<dbReference type="GO" id="GO:0008242">
    <property type="term" value="F:omega peptidase activity"/>
    <property type="evidence" value="ECO:0007669"/>
    <property type="project" value="UniProtKB-EC"/>
</dbReference>
<evidence type="ECO:0000313" key="11">
    <source>
        <dbReference type="EMBL" id="KAF8720517.1"/>
    </source>
</evidence>
<evidence type="ECO:0000256" key="5">
    <source>
        <dbReference type="ARBA" id="ARBA00012917"/>
    </source>
</evidence>
<keyword evidence="12" id="KW-1185">Reference proteome</keyword>
<dbReference type="InterPro" id="IPR029058">
    <property type="entry name" value="AB_hydrolase_fold"/>
</dbReference>
<gene>
    <name evidence="11" type="ORF">HU200_023766</name>
</gene>
<dbReference type="InterPro" id="IPR045550">
    <property type="entry name" value="AARE_N"/>
</dbReference>
<feature type="region of interest" description="Disordered" evidence="8">
    <location>
        <begin position="399"/>
        <end position="420"/>
    </location>
</feature>
<keyword evidence="7" id="KW-0378">Hydrolase</keyword>
<dbReference type="GO" id="GO:0006508">
    <property type="term" value="P:proteolysis"/>
    <property type="evidence" value="ECO:0007669"/>
    <property type="project" value="InterPro"/>
</dbReference>
<comment type="subcellular location">
    <subcellularLocation>
        <location evidence="2">Cytoplasm</location>
    </subcellularLocation>
</comment>
<evidence type="ECO:0000256" key="8">
    <source>
        <dbReference type="SAM" id="MobiDB-lite"/>
    </source>
</evidence>
<dbReference type="Pfam" id="PF00326">
    <property type="entry name" value="Peptidase_S9"/>
    <property type="match status" value="1"/>
</dbReference>
<dbReference type="Pfam" id="PF19283">
    <property type="entry name" value="APEH_N"/>
    <property type="match status" value="4"/>
</dbReference>